<dbReference type="AlphaFoldDB" id="A0A401T2N1"/>
<protein>
    <submittedName>
        <fullName evidence="1">Uncharacterized protein</fullName>
    </submittedName>
</protein>
<comment type="caution">
    <text evidence="1">The sequence shown here is derived from an EMBL/GenBank/DDBJ whole genome shotgun (WGS) entry which is preliminary data.</text>
</comment>
<accession>A0A401T2N1</accession>
<dbReference type="OrthoDB" id="10071890at2759"/>
<sequence length="130" mass="14336">MGWCCLETEPCVVWILGLVRFGDCSKCSLEHGNGVVCTLDHVRTEDWPQRSQETWPATVWRLGPMCSGEEVWTQGSVQTGGCARCSLETGPSAVWRIGPVLSGDWVQCHLDNGPSAVWRTDPVQTGDCVW</sequence>
<reference evidence="1 2" key="1">
    <citation type="journal article" date="2018" name="Nat. Ecol. Evol.">
        <title>Shark genomes provide insights into elasmobranch evolution and the origin of vertebrates.</title>
        <authorList>
            <person name="Hara Y"/>
            <person name="Yamaguchi K"/>
            <person name="Onimaru K"/>
            <person name="Kadota M"/>
            <person name="Koyanagi M"/>
            <person name="Keeley SD"/>
            <person name="Tatsumi K"/>
            <person name="Tanaka K"/>
            <person name="Motone F"/>
            <person name="Kageyama Y"/>
            <person name="Nozu R"/>
            <person name="Adachi N"/>
            <person name="Nishimura O"/>
            <person name="Nakagawa R"/>
            <person name="Tanegashima C"/>
            <person name="Kiyatake I"/>
            <person name="Matsumoto R"/>
            <person name="Murakumo K"/>
            <person name="Nishida K"/>
            <person name="Terakita A"/>
            <person name="Kuratani S"/>
            <person name="Sato K"/>
            <person name="Hyodo S Kuraku.S."/>
        </authorList>
    </citation>
    <scope>NUCLEOTIDE SEQUENCE [LARGE SCALE GENOMIC DNA]</scope>
</reference>
<evidence type="ECO:0000313" key="1">
    <source>
        <dbReference type="EMBL" id="GCC36915.1"/>
    </source>
</evidence>
<gene>
    <name evidence="1" type="ORF">chiPu_0015415</name>
</gene>
<organism evidence="1 2">
    <name type="scientific">Chiloscyllium punctatum</name>
    <name type="common">Brownbanded bambooshark</name>
    <name type="synonym">Hemiscyllium punctatum</name>
    <dbReference type="NCBI Taxonomy" id="137246"/>
    <lineage>
        <taxon>Eukaryota</taxon>
        <taxon>Metazoa</taxon>
        <taxon>Chordata</taxon>
        <taxon>Craniata</taxon>
        <taxon>Vertebrata</taxon>
        <taxon>Chondrichthyes</taxon>
        <taxon>Elasmobranchii</taxon>
        <taxon>Galeomorphii</taxon>
        <taxon>Galeoidea</taxon>
        <taxon>Orectolobiformes</taxon>
        <taxon>Hemiscylliidae</taxon>
        <taxon>Chiloscyllium</taxon>
    </lineage>
</organism>
<evidence type="ECO:0000313" key="2">
    <source>
        <dbReference type="Proteomes" id="UP000287033"/>
    </source>
</evidence>
<keyword evidence="2" id="KW-1185">Reference proteome</keyword>
<name>A0A401T2N1_CHIPU</name>
<dbReference type="Proteomes" id="UP000287033">
    <property type="component" value="Unassembled WGS sequence"/>
</dbReference>
<proteinExistence type="predicted"/>
<dbReference type="EMBL" id="BEZZ01000909">
    <property type="protein sequence ID" value="GCC36915.1"/>
    <property type="molecule type" value="Genomic_DNA"/>
</dbReference>